<organism evidence="1 2">
    <name type="scientific">Agrobacterium tumefaciens str. B6</name>
    <dbReference type="NCBI Taxonomy" id="1183423"/>
    <lineage>
        <taxon>Bacteria</taxon>
        <taxon>Pseudomonadati</taxon>
        <taxon>Pseudomonadota</taxon>
        <taxon>Alphaproteobacteria</taxon>
        <taxon>Hyphomicrobiales</taxon>
        <taxon>Rhizobiaceae</taxon>
        <taxon>Rhizobium/Agrobacterium group</taxon>
        <taxon>Agrobacterium</taxon>
        <taxon>Agrobacterium tumefaciens complex</taxon>
    </lineage>
</organism>
<accession>A0A822VCB2</accession>
<dbReference type="AlphaFoldDB" id="A0A822VCB2"/>
<evidence type="ECO:0000313" key="1">
    <source>
        <dbReference type="EMBL" id="CVI25557.1"/>
    </source>
</evidence>
<reference evidence="1 2" key="1">
    <citation type="submission" date="2016-01" db="EMBL/GenBank/DDBJ databases">
        <authorList>
            <person name="Regsiter A."/>
            <person name="william w."/>
        </authorList>
    </citation>
    <scope>NUCLEOTIDE SEQUENCE [LARGE SCALE GENOMIC DNA]</scope>
    <source>
        <strain evidence="1 2">B6</strain>
    </source>
</reference>
<name>A0A822VCB2_AGRTU</name>
<gene>
    <name evidence="1" type="ORF">AGR4A_pTi0155</name>
</gene>
<comment type="caution">
    <text evidence="1">The sequence shown here is derived from an EMBL/GenBank/DDBJ whole genome shotgun (WGS) entry which is preliminary data.</text>
</comment>
<dbReference type="Proteomes" id="UP000192074">
    <property type="component" value="Unassembled WGS sequence"/>
</dbReference>
<evidence type="ECO:0000313" key="2">
    <source>
        <dbReference type="Proteomes" id="UP000192074"/>
    </source>
</evidence>
<sequence length="47" mass="5615">MYMSVYFRIISDQSEDEMGIWEWRNQGIDREVSHLSPHLDVNVDTSK</sequence>
<dbReference type="EMBL" id="FCNL01000043">
    <property type="protein sequence ID" value="CVI25557.1"/>
    <property type="molecule type" value="Genomic_DNA"/>
</dbReference>
<protein>
    <submittedName>
        <fullName evidence="1">Uncharacterized protein</fullName>
    </submittedName>
</protein>
<proteinExistence type="predicted"/>